<accession>A0AAD7NIH6</accession>
<comment type="caution">
    <text evidence="2">The sequence shown here is derived from an EMBL/GenBank/DDBJ whole genome shotgun (WGS) entry which is preliminary data.</text>
</comment>
<sequence>MLNSHEKHRTQKDSSKPYTKVAANQSSGVSSVPSAFSVSASPAAAASSWTQWGQQLSVSVTLPLQTLEESLRREREHVAAEEHQFETDISYRMSPKLLVEEELARMEEDNLHLSAADHRMATISNLSSSGASTGAVPSPTPSSTSTIFHVRNGGGRRAFINPSQAERLTLVFFTGAEPRILEWNEFAQYVAP</sequence>
<evidence type="ECO:0000313" key="2">
    <source>
        <dbReference type="EMBL" id="KAJ7761372.1"/>
    </source>
</evidence>
<evidence type="ECO:0000256" key="1">
    <source>
        <dbReference type="SAM" id="MobiDB-lite"/>
    </source>
</evidence>
<dbReference type="AlphaFoldDB" id="A0AAD7NIH6"/>
<gene>
    <name evidence="2" type="ORF">B0H16DRAFT_1456119</name>
</gene>
<feature type="compositionally biased region" description="Basic residues" evidence="1">
    <location>
        <begin position="1"/>
        <end position="10"/>
    </location>
</feature>
<protein>
    <submittedName>
        <fullName evidence="2">Uncharacterized protein</fullName>
    </submittedName>
</protein>
<name>A0AAD7NIH6_9AGAR</name>
<keyword evidence="3" id="KW-1185">Reference proteome</keyword>
<organism evidence="2 3">
    <name type="scientific">Mycena metata</name>
    <dbReference type="NCBI Taxonomy" id="1033252"/>
    <lineage>
        <taxon>Eukaryota</taxon>
        <taxon>Fungi</taxon>
        <taxon>Dikarya</taxon>
        <taxon>Basidiomycota</taxon>
        <taxon>Agaricomycotina</taxon>
        <taxon>Agaricomycetes</taxon>
        <taxon>Agaricomycetidae</taxon>
        <taxon>Agaricales</taxon>
        <taxon>Marasmiineae</taxon>
        <taxon>Mycenaceae</taxon>
        <taxon>Mycena</taxon>
    </lineage>
</organism>
<dbReference type="Proteomes" id="UP001215598">
    <property type="component" value="Unassembled WGS sequence"/>
</dbReference>
<proteinExistence type="predicted"/>
<evidence type="ECO:0000313" key="3">
    <source>
        <dbReference type="Proteomes" id="UP001215598"/>
    </source>
</evidence>
<dbReference type="EMBL" id="JARKIB010000035">
    <property type="protein sequence ID" value="KAJ7761372.1"/>
    <property type="molecule type" value="Genomic_DNA"/>
</dbReference>
<reference evidence="2" key="1">
    <citation type="submission" date="2023-03" db="EMBL/GenBank/DDBJ databases">
        <title>Massive genome expansion in bonnet fungi (Mycena s.s.) driven by repeated elements and novel gene families across ecological guilds.</title>
        <authorList>
            <consortium name="Lawrence Berkeley National Laboratory"/>
            <person name="Harder C.B."/>
            <person name="Miyauchi S."/>
            <person name="Viragh M."/>
            <person name="Kuo A."/>
            <person name="Thoen E."/>
            <person name="Andreopoulos B."/>
            <person name="Lu D."/>
            <person name="Skrede I."/>
            <person name="Drula E."/>
            <person name="Henrissat B."/>
            <person name="Morin E."/>
            <person name="Kohler A."/>
            <person name="Barry K."/>
            <person name="LaButti K."/>
            <person name="Morin E."/>
            <person name="Salamov A."/>
            <person name="Lipzen A."/>
            <person name="Mereny Z."/>
            <person name="Hegedus B."/>
            <person name="Baldrian P."/>
            <person name="Stursova M."/>
            <person name="Weitz H."/>
            <person name="Taylor A."/>
            <person name="Grigoriev I.V."/>
            <person name="Nagy L.G."/>
            <person name="Martin F."/>
            <person name="Kauserud H."/>
        </authorList>
    </citation>
    <scope>NUCLEOTIDE SEQUENCE</scope>
    <source>
        <strain evidence="2">CBHHK182m</strain>
    </source>
</reference>
<feature type="region of interest" description="Disordered" evidence="1">
    <location>
        <begin position="1"/>
        <end position="34"/>
    </location>
</feature>